<protein>
    <submittedName>
        <fullName evidence="1">Uncharacterized protein</fullName>
    </submittedName>
</protein>
<dbReference type="AlphaFoldDB" id="A0A2X3DLK6"/>
<dbReference type="EMBL" id="UAWL01000006">
    <property type="protein sequence ID" value="SQB99090.1"/>
    <property type="molecule type" value="Genomic_DNA"/>
</dbReference>
<dbReference type="RefSeq" id="WP_023948558.1">
    <property type="nucleotide sequence ID" value="NZ_JAERIV010000002.1"/>
</dbReference>
<name>A0A2X3DLK6_9HELI</name>
<reference evidence="1 2" key="1">
    <citation type="submission" date="2018-06" db="EMBL/GenBank/DDBJ databases">
        <authorList>
            <consortium name="Pathogen Informatics"/>
            <person name="Doyle S."/>
        </authorList>
    </citation>
    <scope>NUCLEOTIDE SEQUENCE [LARGE SCALE GENOMIC DNA]</scope>
    <source>
        <strain evidence="1 2">NCTC13102</strain>
    </source>
</reference>
<evidence type="ECO:0000313" key="2">
    <source>
        <dbReference type="Proteomes" id="UP000250166"/>
    </source>
</evidence>
<proteinExistence type="predicted"/>
<gene>
    <name evidence="1" type="ORF">NCTC13102_01564</name>
</gene>
<evidence type="ECO:0000313" key="1">
    <source>
        <dbReference type="EMBL" id="SQB99090.1"/>
    </source>
</evidence>
<dbReference type="Proteomes" id="UP000250166">
    <property type="component" value="Unassembled WGS sequence"/>
</dbReference>
<sequence length="64" mass="7517">MEKCSFFVLSLEFDMQHLKPFEIYESLGIRPCECKIGEHAAIMLEYKIGVRLWRITKNPQLATL</sequence>
<organism evidence="1 2">
    <name type="scientific">Helicobacter fennelliae</name>
    <dbReference type="NCBI Taxonomy" id="215"/>
    <lineage>
        <taxon>Bacteria</taxon>
        <taxon>Pseudomonadati</taxon>
        <taxon>Campylobacterota</taxon>
        <taxon>Epsilonproteobacteria</taxon>
        <taxon>Campylobacterales</taxon>
        <taxon>Helicobacteraceae</taxon>
        <taxon>Helicobacter</taxon>
    </lineage>
</organism>
<accession>A0A2X3DLK6</accession>